<gene>
    <name evidence="2" type="ORF">SCLCIDRAFT_935151</name>
</gene>
<accession>A0A0C3A7C3</accession>
<evidence type="ECO:0000256" key="1">
    <source>
        <dbReference type="SAM" id="MobiDB-lite"/>
    </source>
</evidence>
<feature type="region of interest" description="Disordered" evidence="1">
    <location>
        <begin position="1"/>
        <end position="65"/>
    </location>
</feature>
<dbReference type="AlphaFoldDB" id="A0A0C3A7C3"/>
<proteinExistence type="predicted"/>
<evidence type="ECO:0000313" key="2">
    <source>
        <dbReference type="EMBL" id="KIM60727.1"/>
    </source>
</evidence>
<dbReference type="Proteomes" id="UP000053989">
    <property type="component" value="Unassembled WGS sequence"/>
</dbReference>
<keyword evidence="3" id="KW-1185">Reference proteome</keyword>
<protein>
    <submittedName>
        <fullName evidence="2">Uncharacterized protein</fullName>
    </submittedName>
</protein>
<dbReference type="EMBL" id="KN822059">
    <property type="protein sequence ID" value="KIM60727.1"/>
    <property type="molecule type" value="Genomic_DNA"/>
</dbReference>
<feature type="compositionally biased region" description="Basic and acidic residues" evidence="1">
    <location>
        <begin position="34"/>
        <end position="49"/>
    </location>
</feature>
<sequence>MRIDRRSMAAQPNVMASSKSSIRPCSSNRLGRYSAREWKDNDQSGRPGDRSSNTAHASMEASSNQ</sequence>
<organism evidence="2 3">
    <name type="scientific">Scleroderma citrinum Foug A</name>
    <dbReference type="NCBI Taxonomy" id="1036808"/>
    <lineage>
        <taxon>Eukaryota</taxon>
        <taxon>Fungi</taxon>
        <taxon>Dikarya</taxon>
        <taxon>Basidiomycota</taxon>
        <taxon>Agaricomycotina</taxon>
        <taxon>Agaricomycetes</taxon>
        <taxon>Agaricomycetidae</taxon>
        <taxon>Boletales</taxon>
        <taxon>Sclerodermatineae</taxon>
        <taxon>Sclerodermataceae</taxon>
        <taxon>Scleroderma</taxon>
    </lineage>
</organism>
<reference evidence="2 3" key="1">
    <citation type="submission" date="2014-04" db="EMBL/GenBank/DDBJ databases">
        <authorList>
            <consortium name="DOE Joint Genome Institute"/>
            <person name="Kuo A."/>
            <person name="Kohler A."/>
            <person name="Nagy L.G."/>
            <person name="Floudas D."/>
            <person name="Copeland A."/>
            <person name="Barry K.W."/>
            <person name="Cichocki N."/>
            <person name="Veneault-Fourrey C."/>
            <person name="LaButti K."/>
            <person name="Lindquist E.A."/>
            <person name="Lipzen A."/>
            <person name="Lundell T."/>
            <person name="Morin E."/>
            <person name="Murat C."/>
            <person name="Sun H."/>
            <person name="Tunlid A."/>
            <person name="Henrissat B."/>
            <person name="Grigoriev I.V."/>
            <person name="Hibbett D.S."/>
            <person name="Martin F."/>
            <person name="Nordberg H.P."/>
            <person name="Cantor M.N."/>
            <person name="Hua S.X."/>
        </authorList>
    </citation>
    <scope>NUCLEOTIDE SEQUENCE [LARGE SCALE GENOMIC DNA]</scope>
    <source>
        <strain evidence="2 3">Foug A</strain>
    </source>
</reference>
<dbReference type="InParanoid" id="A0A0C3A7C3"/>
<feature type="compositionally biased region" description="Polar residues" evidence="1">
    <location>
        <begin position="50"/>
        <end position="65"/>
    </location>
</feature>
<feature type="compositionally biased region" description="Polar residues" evidence="1">
    <location>
        <begin position="14"/>
        <end position="29"/>
    </location>
</feature>
<reference evidence="3" key="2">
    <citation type="submission" date="2015-01" db="EMBL/GenBank/DDBJ databases">
        <title>Evolutionary Origins and Diversification of the Mycorrhizal Mutualists.</title>
        <authorList>
            <consortium name="DOE Joint Genome Institute"/>
            <consortium name="Mycorrhizal Genomics Consortium"/>
            <person name="Kohler A."/>
            <person name="Kuo A."/>
            <person name="Nagy L.G."/>
            <person name="Floudas D."/>
            <person name="Copeland A."/>
            <person name="Barry K.W."/>
            <person name="Cichocki N."/>
            <person name="Veneault-Fourrey C."/>
            <person name="LaButti K."/>
            <person name="Lindquist E.A."/>
            <person name="Lipzen A."/>
            <person name="Lundell T."/>
            <person name="Morin E."/>
            <person name="Murat C."/>
            <person name="Riley R."/>
            <person name="Ohm R."/>
            <person name="Sun H."/>
            <person name="Tunlid A."/>
            <person name="Henrissat B."/>
            <person name="Grigoriev I.V."/>
            <person name="Hibbett D.S."/>
            <person name="Martin F."/>
        </authorList>
    </citation>
    <scope>NUCLEOTIDE SEQUENCE [LARGE SCALE GENOMIC DNA]</scope>
    <source>
        <strain evidence="3">Foug A</strain>
    </source>
</reference>
<dbReference type="HOGENOM" id="CLU_2851057_0_0_1"/>
<name>A0A0C3A7C3_9AGAM</name>
<evidence type="ECO:0000313" key="3">
    <source>
        <dbReference type="Proteomes" id="UP000053989"/>
    </source>
</evidence>